<reference evidence="5 6" key="1">
    <citation type="submission" date="2020-04" db="EMBL/GenBank/DDBJ databases">
        <authorList>
            <person name="De Canck E."/>
        </authorList>
    </citation>
    <scope>NUCLEOTIDE SEQUENCE [LARGE SCALE GENOMIC DNA]</scope>
    <source>
        <strain evidence="5 6">LMG 27177</strain>
    </source>
</reference>
<accession>A0A6J5GNG9</accession>
<dbReference type="Pfam" id="PF01638">
    <property type="entry name" value="HxlR"/>
    <property type="match status" value="1"/>
</dbReference>
<dbReference type="EMBL" id="CADIKI010000020">
    <property type="protein sequence ID" value="CAB3804294.1"/>
    <property type="molecule type" value="Genomic_DNA"/>
</dbReference>
<dbReference type="Proteomes" id="UP000494252">
    <property type="component" value="Unassembled WGS sequence"/>
</dbReference>
<dbReference type="InterPro" id="IPR036390">
    <property type="entry name" value="WH_DNA-bd_sf"/>
</dbReference>
<evidence type="ECO:0000313" key="5">
    <source>
        <dbReference type="EMBL" id="CAB3804294.1"/>
    </source>
</evidence>
<dbReference type="AlphaFoldDB" id="A0A6J5GNG9"/>
<evidence type="ECO:0000313" key="6">
    <source>
        <dbReference type="Proteomes" id="UP000494252"/>
    </source>
</evidence>
<dbReference type="InterPro" id="IPR002577">
    <property type="entry name" value="HTH_HxlR"/>
</dbReference>
<dbReference type="CDD" id="cd00090">
    <property type="entry name" value="HTH_ARSR"/>
    <property type="match status" value="1"/>
</dbReference>
<dbReference type="InterPro" id="IPR036388">
    <property type="entry name" value="WH-like_DNA-bd_sf"/>
</dbReference>
<feature type="domain" description="HTH hxlR-type" evidence="4">
    <location>
        <begin position="1"/>
        <end position="94"/>
    </location>
</feature>
<dbReference type="InterPro" id="IPR011991">
    <property type="entry name" value="ArsR-like_HTH"/>
</dbReference>
<dbReference type="Gene3D" id="1.10.10.10">
    <property type="entry name" value="Winged helix-like DNA-binding domain superfamily/Winged helix DNA-binding domain"/>
    <property type="match status" value="1"/>
</dbReference>
<dbReference type="SUPFAM" id="SSF46785">
    <property type="entry name" value="Winged helix' DNA-binding domain"/>
    <property type="match status" value="1"/>
</dbReference>
<keyword evidence="1" id="KW-0805">Transcription regulation</keyword>
<dbReference type="PANTHER" id="PTHR33204">
    <property type="entry name" value="TRANSCRIPTIONAL REGULATOR, MARR FAMILY"/>
    <property type="match status" value="1"/>
</dbReference>
<dbReference type="GO" id="GO:0006355">
    <property type="term" value="P:regulation of DNA-templated transcription"/>
    <property type="evidence" value="ECO:0007669"/>
    <property type="project" value="UniProtKB-ARBA"/>
</dbReference>
<dbReference type="PROSITE" id="PS51118">
    <property type="entry name" value="HTH_HXLR"/>
    <property type="match status" value="1"/>
</dbReference>
<gene>
    <name evidence="5" type="primary">hxlR</name>
    <name evidence="5" type="ORF">LMG27177_05612</name>
</gene>
<name>A0A6J5GNG9_9BURK</name>
<proteinExistence type="predicted"/>
<keyword evidence="3" id="KW-0804">Transcription</keyword>
<keyword evidence="2" id="KW-0238">DNA-binding</keyword>
<keyword evidence="6" id="KW-1185">Reference proteome</keyword>
<dbReference type="GO" id="GO:0003677">
    <property type="term" value="F:DNA binding"/>
    <property type="evidence" value="ECO:0007669"/>
    <property type="project" value="UniProtKB-KW"/>
</dbReference>
<evidence type="ECO:0000256" key="2">
    <source>
        <dbReference type="ARBA" id="ARBA00023125"/>
    </source>
</evidence>
<organism evidence="5 6">
    <name type="scientific">Paraburkholderia fynbosensis</name>
    <dbReference type="NCBI Taxonomy" id="1200993"/>
    <lineage>
        <taxon>Bacteria</taxon>
        <taxon>Pseudomonadati</taxon>
        <taxon>Pseudomonadota</taxon>
        <taxon>Betaproteobacteria</taxon>
        <taxon>Burkholderiales</taxon>
        <taxon>Burkholderiaceae</taxon>
        <taxon>Paraburkholderia</taxon>
    </lineage>
</organism>
<protein>
    <submittedName>
        <fullName evidence="5">HTH-type transcriptional activator HxlR</fullName>
    </submittedName>
</protein>
<evidence type="ECO:0000256" key="1">
    <source>
        <dbReference type="ARBA" id="ARBA00023015"/>
    </source>
</evidence>
<dbReference type="PANTHER" id="PTHR33204:SF29">
    <property type="entry name" value="TRANSCRIPTIONAL REGULATOR"/>
    <property type="match status" value="1"/>
</dbReference>
<sequence>MRVLEGRWKMIIIFHLFSEPVLRFSELERRIHGVSQKMLSQHLRELENDGLVQRTVYPEVPPKVEYRLTEVGQALCPALDAILRWTELRRDLPHAVAAANAEQS</sequence>
<evidence type="ECO:0000256" key="3">
    <source>
        <dbReference type="ARBA" id="ARBA00023163"/>
    </source>
</evidence>
<evidence type="ECO:0000259" key="4">
    <source>
        <dbReference type="PROSITE" id="PS51118"/>
    </source>
</evidence>